<evidence type="ECO:0000313" key="3">
    <source>
        <dbReference type="EMBL" id="CEG21841.1"/>
    </source>
</evidence>
<dbReference type="EMBL" id="CCXS01000001">
    <property type="protein sequence ID" value="CEG21841.1"/>
    <property type="molecule type" value="Genomic_DNA"/>
</dbReference>
<name>A0A098EKW0_9BACL</name>
<protein>
    <recommendedName>
        <fullName evidence="5">YusW-like protein</fullName>
    </recommendedName>
</protein>
<feature type="chain" id="PRO_5038618875" description="YusW-like protein" evidence="2">
    <location>
        <begin position="22"/>
        <end position="168"/>
    </location>
</feature>
<organism evidence="3 4">
    <name type="scientific">Planococcus massiliensis</name>
    <dbReference type="NCBI Taxonomy" id="1499687"/>
    <lineage>
        <taxon>Bacteria</taxon>
        <taxon>Bacillati</taxon>
        <taxon>Bacillota</taxon>
        <taxon>Bacilli</taxon>
        <taxon>Bacillales</taxon>
        <taxon>Caryophanaceae</taxon>
        <taxon>Planococcus</taxon>
    </lineage>
</organism>
<dbReference type="Proteomes" id="UP000043699">
    <property type="component" value="Unassembled WGS sequence"/>
</dbReference>
<dbReference type="STRING" id="1499687.BN1080_00760"/>
<evidence type="ECO:0000313" key="4">
    <source>
        <dbReference type="Proteomes" id="UP000043699"/>
    </source>
</evidence>
<proteinExistence type="predicted"/>
<sequence length="168" mass="18421">MISTKKPLLTALMLSSAMVLAACGDSDEVTEPVAPEQETQESENTSDASPSGGVEEENIGGGTFGFTEFSVDADYPELDDAIDISYEEDRDKVEAEYANRFSEQNLSGNDAMDELEPAFQQLEITKDSTDEEAIQQVVEAFGLEDGYTSMEVEVRFEDGTEKEFKAQN</sequence>
<keyword evidence="2" id="KW-0732">Signal</keyword>
<dbReference type="InterPro" id="IPR025623">
    <property type="entry name" value="YusW"/>
</dbReference>
<feature type="region of interest" description="Disordered" evidence="1">
    <location>
        <begin position="26"/>
        <end position="70"/>
    </location>
</feature>
<evidence type="ECO:0008006" key="5">
    <source>
        <dbReference type="Google" id="ProtNLM"/>
    </source>
</evidence>
<dbReference type="RefSeq" id="WP_052650597.1">
    <property type="nucleotide sequence ID" value="NZ_CCXS01000001.1"/>
</dbReference>
<evidence type="ECO:0000256" key="1">
    <source>
        <dbReference type="SAM" id="MobiDB-lite"/>
    </source>
</evidence>
<evidence type="ECO:0000256" key="2">
    <source>
        <dbReference type="SAM" id="SignalP"/>
    </source>
</evidence>
<dbReference type="AlphaFoldDB" id="A0A098EKW0"/>
<gene>
    <name evidence="3" type="ORF">BN1080_00760</name>
</gene>
<reference evidence="3 4" key="1">
    <citation type="submission" date="2014-09" db="EMBL/GenBank/DDBJ databases">
        <authorList>
            <person name="Urmite Genomes Urmite Genomes"/>
        </authorList>
    </citation>
    <scope>NUCLEOTIDE SEQUENCE [LARGE SCALE GENOMIC DNA]</scope>
    <source>
        <strain evidence="3 4">ES2</strain>
    </source>
</reference>
<dbReference type="PROSITE" id="PS51257">
    <property type="entry name" value="PROKAR_LIPOPROTEIN"/>
    <property type="match status" value="1"/>
</dbReference>
<dbReference type="Pfam" id="PF14039">
    <property type="entry name" value="YusW"/>
    <property type="match status" value="1"/>
</dbReference>
<keyword evidence="4" id="KW-1185">Reference proteome</keyword>
<feature type="signal peptide" evidence="2">
    <location>
        <begin position="1"/>
        <end position="21"/>
    </location>
</feature>
<accession>A0A098EKW0</accession>